<protein>
    <recommendedName>
        <fullName evidence="4">Ig-like domain repeat protein</fullName>
    </recommendedName>
</protein>
<organism evidence="2 3">
    <name type="scientific">Nonomuraea typhae</name>
    <dbReference type="NCBI Taxonomy" id="2603600"/>
    <lineage>
        <taxon>Bacteria</taxon>
        <taxon>Bacillati</taxon>
        <taxon>Actinomycetota</taxon>
        <taxon>Actinomycetes</taxon>
        <taxon>Streptosporangiales</taxon>
        <taxon>Streptosporangiaceae</taxon>
        <taxon>Nonomuraea</taxon>
    </lineage>
</organism>
<keyword evidence="3" id="KW-1185">Reference proteome</keyword>
<feature type="signal peptide" evidence="1">
    <location>
        <begin position="1"/>
        <end position="28"/>
    </location>
</feature>
<accession>A0ABW7YYQ9</accession>
<dbReference type="EMBL" id="JBITGY010000007">
    <property type="protein sequence ID" value="MFI6501067.1"/>
    <property type="molecule type" value="Genomic_DNA"/>
</dbReference>
<evidence type="ECO:0000313" key="2">
    <source>
        <dbReference type="EMBL" id="MFI6501067.1"/>
    </source>
</evidence>
<evidence type="ECO:0000313" key="3">
    <source>
        <dbReference type="Proteomes" id="UP001612741"/>
    </source>
</evidence>
<dbReference type="Proteomes" id="UP001612741">
    <property type="component" value="Unassembled WGS sequence"/>
</dbReference>
<dbReference type="RefSeq" id="WP_397085354.1">
    <property type="nucleotide sequence ID" value="NZ_JBITGY010000007.1"/>
</dbReference>
<comment type="caution">
    <text evidence="2">The sequence shown here is derived from an EMBL/GenBank/DDBJ whole genome shotgun (WGS) entry which is preliminary data.</text>
</comment>
<proteinExistence type="predicted"/>
<evidence type="ECO:0008006" key="4">
    <source>
        <dbReference type="Google" id="ProtNLM"/>
    </source>
</evidence>
<name>A0ABW7YYQ9_9ACTN</name>
<feature type="chain" id="PRO_5047071010" description="Ig-like domain repeat protein" evidence="1">
    <location>
        <begin position="29"/>
        <end position="361"/>
    </location>
</feature>
<reference evidence="2 3" key="1">
    <citation type="submission" date="2024-10" db="EMBL/GenBank/DDBJ databases">
        <title>The Natural Products Discovery Center: Release of the First 8490 Sequenced Strains for Exploring Actinobacteria Biosynthetic Diversity.</title>
        <authorList>
            <person name="Kalkreuter E."/>
            <person name="Kautsar S.A."/>
            <person name="Yang D."/>
            <person name="Bader C.D."/>
            <person name="Teijaro C.N."/>
            <person name="Fluegel L."/>
            <person name="Davis C.M."/>
            <person name="Simpson J.R."/>
            <person name="Lauterbach L."/>
            <person name="Steele A.D."/>
            <person name="Gui C."/>
            <person name="Meng S."/>
            <person name="Li G."/>
            <person name="Viehrig K."/>
            <person name="Ye F."/>
            <person name="Su P."/>
            <person name="Kiefer A.F."/>
            <person name="Nichols A."/>
            <person name="Cepeda A.J."/>
            <person name="Yan W."/>
            <person name="Fan B."/>
            <person name="Jiang Y."/>
            <person name="Adhikari A."/>
            <person name="Zheng C.-J."/>
            <person name="Schuster L."/>
            <person name="Cowan T.M."/>
            <person name="Smanski M.J."/>
            <person name="Chevrette M.G."/>
            <person name="De Carvalho L.P.S."/>
            <person name="Shen B."/>
        </authorList>
    </citation>
    <scope>NUCLEOTIDE SEQUENCE [LARGE SCALE GENOMIC DNA]</scope>
    <source>
        <strain evidence="2 3">NPDC050545</strain>
    </source>
</reference>
<gene>
    <name evidence="2" type="ORF">ACIBG2_27070</name>
</gene>
<keyword evidence="1" id="KW-0732">Signal</keyword>
<evidence type="ECO:0000256" key="1">
    <source>
        <dbReference type="SAM" id="SignalP"/>
    </source>
</evidence>
<sequence>MMRKVRLLLATATGAAVLLGGAGLTASAATASTSQSAAAGDISGVSASNTYVPGSGSVTAAIGFVLQNPLGTNKDQPVQADVSAEITPPGKSVRSVGITYTPPQKNSDGTLPGAASGTGSFTISSDDPSGAWTLAFKVNRGGSIGTDTVTVNVTGKTAGISASVSPDPVNLRKGREVQVDVRASVKDAGSVSAKLVSDESNEYYDLGTLSQDSYAGSYSGSTYFSDDTDPGQWTLVVTATRGNESFKAEVGFSVVAPEDGVSKKAKTRVTLTVPKKKVAKTFKISGKAYKSGKGYSKKTLQIYYKAKGTTSYKLIDVVKTTSTGSYTKKITVKKDGYVKVKVPGTSKTRTAWSPQKFADLK</sequence>